<dbReference type="Proteomes" id="UP000051439">
    <property type="component" value="Unassembled WGS sequence"/>
</dbReference>
<reference evidence="2 3" key="1">
    <citation type="journal article" date="2015" name="Genome Announc.">
        <title>Expanding the biotechnology potential of lactobacilli through comparative genomics of 213 strains and associated genera.</title>
        <authorList>
            <person name="Sun Z."/>
            <person name="Harris H.M."/>
            <person name="McCann A."/>
            <person name="Guo C."/>
            <person name="Argimon S."/>
            <person name="Zhang W."/>
            <person name="Yang X."/>
            <person name="Jeffery I.B."/>
            <person name="Cooney J.C."/>
            <person name="Kagawa T.F."/>
            <person name="Liu W."/>
            <person name="Song Y."/>
            <person name="Salvetti E."/>
            <person name="Wrobel A."/>
            <person name="Rasinkangas P."/>
            <person name="Parkhill J."/>
            <person name="Rea M.C."/>
            <person name="O'Sullivan O."/>
            <person name="Ritari J."/>
            <person name="Douillard F.P."/>
            <person name="Paul Ross R."/>
            <person name="Yang R."/>
            <person name="Briner A.E."/>
            <person name="Felis G.E."/>
            <person name="de Vos W.M."/>
            <person name="Barrangou R."/>
            <person name="Klaenhammer T.R."/>
            <person name="Caufield P.W."/>
            <person name="Cui Y."/>
            <person name="Zhang H."/>
            <person name="O'Toole P.W."/>
        </authorList>
    </citation>
    <scope>NUCLEOTIDE SEQUENCE [LARGE SCALE GENOMIC DNA]</scope>
    <source>
        <strain evidence="2 3">DSM 19906</strain>
    </source>
</reference>
<gene>
    <name evidence="2" type="ORF">FC98_GL000849</name>
</gene>
<dbReference type="PATRIC" id="fig|1423766.4.peg.868"/>
<protein>
    <recommendedName>
        <fullName evidence="1">DUF6933 domain-containing protein</fullName>
    </recommendedName>
</protein>
<dbReference type="InterPro" id="IPR053864">
    <property type="entry name" value="DUF6933"/>
</dbReference>
<accession>A0A0R1NX51</accession>
<sequence>MIINPTKKALPIFSKLPKVGDREAGKQESGDYPFFSWTANYFNFDRKKIVVLINELTYSPIVLVDMNAKNQKHISELFKEGLRLTMAQADIDSKYVNHYLIKMGQIRVNAASNKSILGKLGQYIFQLKVAISYSDYDINDQRLAEKMTNYLAQLIVRGGEDGDYRRTSEALKTAVTQHLTS</sequence>
<dbReference type="AlphaFoldDB" id="A0A0R1NX51"/>
<dbReference type="EMBL" id="AZEB01000016">
    <property type="protein sequence ID" value="KRL21259.1"/>
    <property type="molecule type" value="Genomic_DNA"/>
</dbReference>
<proteinExistence type="predicted"/>
<evidence type="ECO:0000313" key="3">
    <source>
        <dbReference type="Proteomes" id="UP000051439"/>
    </source>
</evidence>
<dbReference type="RefSeq" id="WP_008857244.1">
    <property type="nucleotide sequence ID" value="NZ_AZEB01000016.1"/>
</dbReference>
<dbReference type="Pfam" id="PF22016">
    <property type="entry name" value="DUF6933"/>
    <property type="match status" value="1"/>
</dbReference>
<feature type="domain" description="DUF6933" evidence="1">
    <location>
        <begin position="3"/>
        <end position="165"/>
    </location>
</feature>
<organism evidence="2 3">
    <name type="scientific">Lentilactobacillus kisonensis DSM 19906 = JCM 15041</name>
    <dbReference type="NCBI Taxonomy" id="1423766"/>
    <lineage>
        <taxon>Bacteria</taxon>
        <taxon>Bacillati</taxon>
        <taxon>Bacillota</taxon>
        <taxon>Bacilli</taxon>
        <taxon>Lactobacillales</taxon>
        <taxon>Lactobacillaceae</taxon>
        <taxon>Lentilactobacillus</taxon>
    </lineage>
</organism>
<name>A0A0R1NX51_9LACO</name>
<keyword evidence="3" id="KW-1185">Reference proteome</keyword>
<comment type="caution">
    <text evidence="2">The sequence shown here is derived from an EMBL/GenBank/DDBJ whole genome shotgun (WGS) entry which is preliminary data.</text>
</comment>
<evidence type="ECO:0000259" key="1">
    <source>
        <dbReference type="Pfam" id="PF22016"/>
    </source>
</evidence>
<evidence type="ECO:0000313" key="2">
    <source>
        <dbReference type="EMBL" id="KRL21259.1"/>
    </source>
</evidence>